<dbReference type="InterPro" id="IPR007815">
    <property type="entry name" value="Emycin_Estase"/>
</dbReference>
<evidence type="ECO:0000313" key="3">
    <source>
        <dbReference type="Proteomes" id="UP000324383"/>
    </source>
</evidence>
<feature type="chain" id="PRO_5030116196" evidence="1">
    <location>
        <begin position="24"/>
        <end position="601"/>
    </location>
</feature>
<dbReference type="Pfam" id="PF05139">
    <property type="entry name" value="Erythro_esteras"/>
    <property type="match status" value="1"/>
</dbReference>
<dbReference type="EMBL" id="VKLW01000032">
    <property type="protein sequence ID" value="TYK32336.1"/>
    <property type="molecule type" value="Genomic_DNA"/>
</dbReference>
<name>A0A5D3E9J6_9BACE</name>
<dbReference type="Gene3D" id="3.30.1870.10">
    <property type="entry name" value="EreA-like, domain 2"/>
    <property type="match status" value="1"/>
</dbReference>
<reference evidence="2 3" key="1">
    <citation type="submission" date="2019-07" db="EMBL/GenBank/DDBJ databases">
        <title>Draft Genome Sequences of Bacteroides pyogenes Strains Isolated from the Uterus Holstein Dairy Cows with Metritis.</title>
        <authorList>
            <person name="Cunha F."/>
            <person name="Galvao K.N."/>
            <person name="Jeon S.J."/>
            <person name="Jeong K.C."/>
        </authorList>
    </citation>
    <scope>NUCLEOTIDE SEQUENCE [LARGE SCALE GENOMIC DNA]</scope>
    <source>
        <strain evidence="2 3">KG-31</strain>
    </source>
</reference>
<dbReference type="PANTHER" id="PTHR31299">
    <property type="entry name" value="ESTERASE, PUTATIVE (AFU_ORTHOLOGUE AFUA_1G05850)-RELATED"/>
    <property type="match status" value="1"/>
</dbReference>
<dbReference type="GO" id="GO:0046677">
    <property type="term" value="P:response to antibiotic"/>
    <property type="evidence" value="ECO:0007669"/>
    <property type="project" value="InterPro"/>
</dbReference>
<accession>A0A5D3E9J6</accession>
<dbReference type="SUPFAM" id="SSF159501">
    <property type="entry name" value="EreA/ChaN-like"/>
    <property type="match status" value="1"/>
</dbReference>
<evidence type="ECO:0000313" key="2">
    <source>
        <dbReference type="EMBL" id="TYK32336.1"/>
    </source>
</evidence>
<sequence>MHLTIKTHISALFFLFFYTTSCAAQSKERTYTSVYDLHFTMQPDSIVVYPWRENAAFSNHSIPVYLQDSNRKLFAKKFTKDFPFSNQLKTEYEQRILLPNNKIEQAVVEFESKGQNIELVSIILDAIGEEENVLFSDTLKFIPDTVLNLATKSIKLRNAELLNIRICAKGKIGKDAYIAFSKLKVLIEGKSIDTFPIRILPSLVENNIPSYTAIDTDGKIELEGISEINNKKIIALGESIHGNSDVKHLAHQLILQSVERLNCKLILLEMPMEKSLAYNRFIHDKNYVLDTTLVIDDVTRDFLNRLQILNANRTEESKVNLYGMDYNSIHSSTQSSAIDIFDFATELNKEKRIQEVDQFSLLLMKEDSSHAINFLDAHRNGISKLLTIEEIECILHILKVSKEMGNDGIERFINRDSVMFLNAKFLIDKFAKSEGLKTIILGHAVHINPVSTFPAVPCTPFGEYMHKEYANYSPLLFLIGNGKSIAYDERFNRKNKLLSKSPKNSIEYSLNNIEDNAIYISLTPDFNKLTLSRFKGSHHIGQEFYPFNLYQRYKGVFFIKKSEFDSSNKKEISFDKASDVFMIKIKQRQKTLEEIKRRVQN</sequence>
<dbReference type="Proteomes" id="UP000324383">
    <property type="component" value="Unassembled WGS sequence"/>
</dbReference>
<dbReference type="AlphaFoldDB" id="A0A5D3E9J6"/>
<evidence type="ECO:0000256" key="1">
    <source>
        <dbReference type="SAM" id="SignalP"/>
    </source>
</evidence>
<dbReference type="CDD" id="cd14728">
    <property type="entry name" value="Ere-like"/>
    <property type="match status" value="1"/>
</dbReference>
<comment type="caution">
    <text evidence="2">The sequence shown here is derived from an EMBL/GenBank/DDBJ whole genome shotgun (WGS) entry which is preliminary data.</text>
</comment>
<protein>
    <submittedName>
        <fullName evidence="2">Erythromycin esterase family protein</fullName>
    </submittedName>
</protein>
<proteinExistence type="predicted"/>
<feature type="signal peptide" evidence="1">
    <location>
        <begin position="1"/>
        <end position="23"/>
    </location>
</feature>
<dbReference type="InterPro" id="IPR052036">
    <property type="entry name" value="Hydrolase/PRTase-associated"/>
</dbReference>
<dbReference type="Gene3D" id="1.20.1440.30">
    <property type="entry name" value="Biosynthetic Protein domain"/>
    <property type="match status" value="1"/>
</dbReference>
<gene>
    <name evidence="2" type="ORF">FNJ60_12450</name>
</gene>
<dbReference type="PANTHER" id="PTHR31299:SF0">
    <property type="entry name" value="ESTERASE, PUTATIVE (AFU_ORTHOLOGUE AFUA_1G05850)-RELATED"/>
    <property type="match status" value="1"/>
</dbReference>
<keyword evidence="3" id="KW-1185">Reference proteome</keyword>
<dbReference type="Gene3D" id="3.40.1660.10">
    <property type="entry name" value="EreA-like (biosynthetic domain)"/>
    <property type="match status" value="1"/>
</dbReference>
<dbReference type="RefSeq" id="WP_148730804.1">
    <property type="nucleotide sequence ID" value="NZ_VKLW01000032.1"/>
</dbReference>
<organism evidence="2 3">
    <name type="scientific">Bacteroides pyogenes</name>
    <dbReference type="NCBI Taxonomy" id="310300"/>
    <lineage>
        <taxon>Bacteria</taxon>
        <taxon>Pseudomonadati</taxon>
        <taxon>Bacteroidota</taxon>
        <taxon>Bacteroidia</taxon>
        <taxon>Bacteroidales</taxon>
        <taxon>Bacteroidaceae</taxon>
        <taxon>Bacteroides</taxon>
    </lineage>
</organism>
<keyword evidence="1" id="KW-0732">Signal</keyword>